<dbReference type="InterPro" id="IPR050221">
    <property type="entry name" value="26S_Proteasome_ATPase"/>
</dbReference>
<evidence type="ECO:0000259" key="4">
    <source>
        <dbReference type="SMART" id="SM00382"/>
    </source>
</evidence>
<dbReference type="Gene3D" id="3.40.50.300">
    <property type="entry name" value="P-loop containing nucleotide triphosphate hydrolases"/>
    <property type="match status" value="1"/>
</dbReference>
<organism evidence="5 6">
    <name type="scientific">Paraburkholderia caribensis</name>
    <dbReference type="NCBI Taxonomy" id="75105"/>
    <lineage>
        <taxon>Bacteria</taxon>
        <taxon>Pseudomonadati</taxon>
        <taxon>Pseudomonadota</taxon>
        <taxon>Betaproteobacteria</taxon>
        <taxon>Burkholderiales</taxon>
        <taxon>Burkholderiaceae</taxon>
        <taxon>Paraburkholderia</taxon>
    </lineage>
</organism>
<dbReference type="SUPFAM" id="SSF52540">
    <property type="entry name" value="P-loop containing nucleoside triphosphate hydrolases"/>
    <property type="match status" value="1"/>
</dbReference>
<protein>
    <submittedName>
        <fullName evidence="5">ATP-binding protein</fullName>
    </submittedName>
</protein>
<comment type="caution">
    <text evidence="5">The sequence shown here is derived from an EMBL/GenBank/DDBJ whole genome shotgun (WGS) entry which is preliminary data.</text>
</comment>
<sequence>MAADYDRIRQVGRRLCTELATQDTEGARLLKQVLGRKGVPLRAAGYSEALPVDNKSRLPLLEVHETPDVPIFLDELGRSAFEAFLADATHFDKLVAQGIASRLALMLSGPPGTGKTLLAGHIAAHLGRKFYVVRLDSVISSLLGDTAKNIRSIFDFVAGKNAVLFLDELDAIAKMRDDRNELGELKRVVNTVIQGIDSLEPSAIVIAATNHAQMLDTAIWRRFPYKISFGAPEYDLRQALWFHFLGDDPAYEVASRMLALLSEGLNGADIQQCALAARRLAAHKDEHVDMWGLACSLMHRQAGSFASGTVALNDKRRLIETLAQEHRVAQAEIARFLGVTRQAISPYLKPADNGN</sequence>
<keyword evidence="6" id="KW-1185">Reference proteome</keyword>
<evidence type="ECO:0000313" key="5">
    <source>
        <dbReference type="EMBL" id="MEO1759988.1"/>
    </source>
</evidence>
<keyword evidence="2" id="KW-0547">Nucleotide-binding</keyword>
<dbReference type="InterPro" id="IPR027417">
    <property type="entry name" value="P-loop_NTPase"/>
</dbReference>
<accession>A0ABV0E988</accession>
<dbReference type="PANTHER" id="PTHR23073">
    <property type="entry name" value="26S PROTEASOME REGULATORY SUBUNIT"/>
    <property type="match status" value="1"/>
</dbReference>
<dbReference type="CDD" id="cd19481">
    <property type="entry name" value="RecA-like_protease"/>
    <property type="match status" value="1"/>
</dbReference>
<evidence type="ECO:0000256" key="1">
    <source>
        <dbReference type="ARBA" id="ARBA00006914"/>
    </source>
</evidence>
<dbReference type="InterPro" id="IPR003593">
    <property type="entry name" value="AAA+_ATPase"/>
</dbReference>
<comment type="similarity">
    <text evidence="1">Belongs to the AAA ATPase family.</text>
</comment>
<dbReference type="Pfam" id="PF00004">
    <property type="entry name" value="AAA"/>
    <property type="match status" value="1"/>
</dbReference>
<feature type="domain" description="AAA+ ATPase" evidence="4">
    <location>
        <begin position="101"/>
        <end position="233"/>
    </location>
</feature>
<dbReference type="SMART" id="SM00382">
    <property type="entry name" value="AAA"/>
    <property type="match status" value="1"/>
</dbReference>
<keyword evidence="3 5" id="KW-0067">ATP-binding</keyword>
<evidence type="ECO:0000256" key="3">
    <source>
        <dbReference type="ARBA" id="ARBA00022840"/>
    </source>
</evidence>
<evidence type="ECO:0000256" key="2">
    <source>
        <dbReference type="ARBA" id="ARBA00022741"/>
    </source>
</evidence>
<dbReference type="Proteomes" id="UP001462961">
    <property type="component" value="Unassembled WGS sequence"/>
</dbReference>
<name>A0ABV0E988_9BURK</name>
<dbReference type="InterPro" id="IPR003959">
    <property type="entry name" value="ATPase_AAA_core"/>
</dbReference>
<proteinExistence type="inferred from homology"/>
<dbReference type="RefSeq" id="WP_012406462.1">
    <property type="nucleotide sequence ID" value="NZ_JAKUCO010000070.1"/>
</dbReference>
<gene>
    <name evidence="5" type="ORF">VOI32_39785</name>
</gene>
<dbReference type="EMBL" id="JAYLVJ010000099">
    <property type="protein sequence ID" value="MEO1759988.1"/>
    <property type="molecule type" value="Genomic_DNA"/>
</dbReference>
<evidence type="ECO:0000313" key="6">
    <source>
        <dbReference type="Proteomes" id="UP001462961"/>
    </source>
</evidence>
<dbReference type="GO" id="GO:0005524">
    <property type="term" value="F:ATP binding"/>
    <property type="evidence" value="ECO:0007669"/>
    <property type="project" value="UniProtKB-KW"/>
</dbReference>
<reference evidence="5 6" key="1">
    <citation type="submission" date="2024-01" db="EMBL/GenBank/DDBJ databases">
        <title>The diversity of rhizobia nodulating Mimosa spp. in eleven states of Brazil covering several biomes is determined by host plant, location, and edaphic factors.</title>
        <authorList>
            <person name="Rouws L."/>
            <person name="Barauna A."/>
            <person name="Beukes C."/>
            <person name="De Faria S.M."/>
            <person name="Gross E."/>
            <person name="Dos Reis Junior F.B."/>
            <person name="Simon M."/>
            <person name="Maluk M."/>
            <person name="Odee D.W."/>
            <person name="Kenicer G."/>
            <person name="Young J.P.W."/>
            <person name="Reis V.M."/>
            <person name="Zilli J."/>
            <person name="James E.K."/>
        </authorList>
    </citation>
    <scope>NUCLEOTIDE SEQUENCE [LARGE SCALE GENOMIC DNA]</scope>
    <source>
        <strain evidence="5 6">JHI1651</strain>
    </source>
</reference>